<organism evidence="3 4">
    <name type="scientific">Tindallia magadiensis</name>
    <dbReference type="NCBI Taxonomy" id="69895"/>
    <lineage>
        <taxon>Bacteria</taxon>
        <taxon>Bacillati</taxon>
        <taxon>Bacillota</taxon>
        <taxon>Clostridia</taxon>
        <taxon>Peptostreptococcales</taxon>
        <taxon>Tindalliaceae</taxon>
        <taxon>Tindallia</taxon>
    </lineage>
</organism>
<dbReference type="AlphaFoldDB" id="A0A1I3B7A3"/>
<protein>
    <submittedName>
        <fullName evidence="3">Uncharacterized protein</fullName>
    </submittedName>
</protein>
<proteinExistence type="predicted"/>
<feature type="transmembrane region" description="Helical" evidence="2">
    <location>
        <begin position="6"/>
        <end position="29"/>
    </location>
</feature>
<sequence>MSMFFYQILNLLLVLILFGIPVIITIMVLRHVNKKDNQKEREAKILEKIKELEERIEQLEEL</sequence>
<evidence type="ECO:0000313" key="3">
    <source>
        <dbReference type="EMBL" id="SFH58177.1"/>
    </source>
</evidence>
<feature type="coiled-coil region" evidence="1">
    <location>
        <begin position="35"/>
        <end position="62"/>
    </location>
</feature>
<dbReference type="STRING" id="69895.SAMN05192551_101634"/>
<evidence type="ECO:0000313" key="4">
    <source>
        <dbReference type="Proteomes" id="UP000199287"/>
    </source>
</evidence>
<keyword evidence="2" id="KW-1133">Transmembrane helix</keyword>
<accession>A0A1I3B7A3</accession>
<evidence type="ECO:0000256" key="1">
    <source>
        <dbReference type="SAM" id="Coils"/>
    </source>
</evidence>
<dbReference type="RefSeq" id="WP_093369593.1">
    <property type="nucleotide sequence ID" value="NZ_FOQA01000001.1"/>
</dbReference>
<name>A0A1I3B7A3_9FIRM</name>
<keyword evidence="1" id="KW-0175">Coiled coil</keyword>
<gene>
    <name evidence="3" type="ORF">SAMN05192551_101634</name>
</gene>
<dbReference type="EMBL" id="FOQA01000001">
    <property type="protein sequence ID" value="SFH58177.1"/>
    <property type="molecule type" value="Genomic_DNA"/>
</dbReference>
<keyword evidence="2" id="KW-0812">Transmembrane</keyword>
<evidence type="ECO:0000256" key="2">
    <source>
        <dbReference type="SAM" id="Phobius"/>
    </source>
</evidence>
<dbReference type="Proteomes" id="UP000199287">
    <property type="component" value="Unassembled WGS sequence"/>
</dbReference>
<reference evidence="4" key="1">
    <citation type="submission" date="2016-10" db="EMBL/GenBank/DDBJ databases">
        <authorList>
            <person name="Varghese N."/>
            <person name="Submissions S."/>
        </authorList>
    </citation>
    <scope>NUCLEOTIDE SEQUENCE [LARGE SCALE GENOMIC DNA]</scope>
    <source>
        <strain evidence="4">Z-7934</strain>
    </source>
</reference>
<keyword evidence="2" id="KW-0472">Membrane</keyword>
<keyword evidence="4" id="KW-1185">Reference proteome</keyword>